<name>A0A9E2S7T0_9BACT</name>
<evidence type="ECO:0000313" key="1">
    <source>
        <dbReference type="EMBL" id="MBV4357192.1"/>
    </source>
</evidence>
<keyword evidence="2" id="KW-1185">Reference proteome</keyword>
<reference evidence="1" key="1">
    <citation type="submission" date="2021-06" db="EMBL/GenBank/DDBJ databases">
        <authorList>
            <person name="Huq M.A."/>
        </authorList>
    </citation>
    <scope>NUCLEOTIDE SEQUENCE</scope>
    <source>
        <strain evidence="1">MAH-26</strain>
    </source>
</reference>
<proteinExistence type="predicted"/>
<dbReference type="AlphaFoldDB" id="A0A9E2S7T0"/>
<gene>
    <name evidence="1" type="ORF">KTO63_08555</name>
</gene>
<evidence type="ECO:0008006" key="3">
    <source>
        <dbReference type="Google" id="ProtNLM"/>
    </source>
</evidence>
<sequence length="180" mass="20379">MSRILFLSMPSETHMNPTLGLARELTSQGEDVVFFSSEEFKKSVQEAGAEFVAYKEDMNISDAKQLRPTKFVDDVLSQTRAYKFDYIVYSEAYPFAGVIARILDIPSVSSLAVFVPLKELLKTEKQNGSNIRMGAFGKTSFIMDKLKKIKDDLVERYKSIVPEDISSLFYNKSKLDVVYG</sequence>
<protein>
    <recommendedName>
        <fullName evidence="3">Glycosyl transferase</fullName>
    </recommendedName>
</protein>
<comment type="caution">
    <text evidence="1">The sequence shown here is derived from an EMBL/GenBank/DDBJ whole genome shotgun (WGS) entry which is preliminary data.</text>
</comment>
<evidence type="ECO:0000313" key="2">
    <source>
        <dbReference type="Proteomes" id="UP000812270"/>
    </source>
</evidence>
<dbReference type="EMBL" id="JAHSPG010000003">
    <property type="protein sequence ID" value="MBV4357192.1"/>
    <property type="molecule type" value="Genomic_DNA"/>
</dbReference>
<organism evidence="1 2">
    <name type="scientific">Pinibacter aurantiacus</name>
    <dbReference type="NCBI Taxonomy" id="2851599"/>
    <lineage>
        <taxon>Bacteria</taxon>
        <taxon>Pseudomonadati</taxon>
        <taxon>Bacteroidota</taxon>
        <taxon>Chitinophagia</taxon>
        <taxon>Chitinophagales</taxon>
        <taxon>Chitinophagaceae</taxon>
        <taxon>Pinibacter</taxon>
    </lineage>
</organism>
<accession>A0A9E2S7T0</accession>
<dbReference type="RefSeq" id="WP_217790805.1">
    <property type="nucleotide sequence ID" value="NZ_JAHSPG010000003.1"/>
</dbReference>
<dbReference type="Proteomes" id="UP000812270">
    <property type="component" value="Unassembled WGS sequence"/>
</dbReference>